<sequence length="74" mass="8481">MATSSTIWSEIDLVGQLADMKEDQYRLTLALSTLMELLVEKGLITQEDISQKANDLDRWLTDEPRTSHEPYPMP</sequence>
<evidence type="ECO:0000313" key="1">
    <source>
        <dbReference type="EMBL" id="SYX86941.1"/>
    </source>
</evidence>
<protein>
    <submittedName>
        <fullName evidence="1">Uncharacterized protein</fullName>
    </submittedName>
</protein>
<dbReference type="AlphaFoldDB" id="A0A383RJS4"/>
<dbReference type="Proteomes" id="UP000304148">
    <property type="component" value="Chromosome"/>
</dbReference>
<dbReference type="RefSeq" id="WP_138188720.1">
    <property type="nucleotide sequence ID" value="NZ_LS992241.1"/>
</dbReference>
<accession>A0A383RJS4</accession>
<reference evidence="2" key="1">
    <citation type="submission" date="2018-08" db="EMBL/GenBank/DDBJ databases">
        <authorList>
            <person name="Chevrot R."/>
        </authorList>
    </citation>
    <scope>NUCLEOTIDE SEQUENCE [LARGE SCALE GENOMIC DNA]</scope>
</reference>
<evidence type="ECO:0000313" key="2">
    <source>
        <dbReference type="Proteomes" id="UP000304148"/>
    </source>
</evidence>
<name>A0A383RJS4_PAEAL</name>
<proteinExistence type="predicted"/>
<gene>
    <name evidence="1" type="ORF">PBLR_15367</name>
</gene>
<organism evidence="1 2">
    <name type="scientific">Paenibacillus alvei</name>
    <name type="common">Bacillus alvei</name>
    <dbReference type="NCBI Taxonomy" id="44250"/>
    <lineage>
        <taxon>Bacteria</taxon>
        <taxon>Bacillati</taxon>
        <taxon>Bacillota</taxon>
        <taxon>Bacilli</taxon>
        <taxon>Bacillales</taxon>
        <taxon>Paenibacillaceae</taxon>
        <taxon>Paenibacillus</taxon>
    </lineage>
</organism>
<dbReference type="EMBL" id="LS992241">
    <property type="protein sequence ID" value="SYX86941.1"/>
    <property type="molecule type" value="Genomic_DNA"/>
</dbReference>